<evidence type="ECO:0000313" key="3">
    <source>
        <dbReference type="EMBL" id="NGO79387.1"/>
    </source>
</evidence>
<dbReference type="AlphaFoldDB" id="A0A6G4XRF2"/>
<gene>
    <name evidence="3" type="ORF">G6045_27575</name>
</gene>
<protein>
    <submittedName>
        <fullName evidence="3">Uncharacterized protein</fullName>
    </submittedName>
</protein>
<comment type="caution">
    <text evidence="3">The sequence shown here is derived from an EMBL/GenBank/DDBJ whole genome shotgun (WGS) entry which is preliminary data.</text>
</comment>
<keyword evidence="2" id="KW-0472">Membrane</keyword>
<proteinExistence type="predicted"/>
<keyword evidence="2" id="KW-1133">Transmembrane helix</keyword>
<keyword evidence="4" id="KW-1185">Reference proteome</keyword>
<accession>A0A6G4XRF2</accession>
<feature type="region of interest" description="Disordered" evidence="1">
    <location>
        <begin position="45"/>
        <end position="79"/>
    </location>
</feature>
<reference evidence="3 4" key="1">
    <citation type="submission" date="2020-02" db="EMBL/GenBank/DDBJ databases">
        <title>Whole-genome analyses of novel actinobacteria.</title>
        <authorList>
            <person name="Sahin N."/>
            <person name="Tokatli A."/>
        </authorList>
    </citation>
    <scope>NUCLEOTIDE SEQUENCE [LARGE SCALE GENOMIC DNA]</scope>
    <source>
        <strain evidence="3 4">YC504</strain>
    </source>
</reference>
<dbReference type="Proteomes" id="UP000481109">
    <property type="component" value="Unassembled WGS sequence"/>
</dbReference>
<organism evidence="3 4">
    <name type="scientific">Streptomyces mesophilus</name>
    <dbReference type="NCBI Taxonomy" id="1775132"/>
    <lineage>
        <taxon>Bacteria</taxon>
        <taxon>Bacillati</taxon>
        <taxon>Actinomycetota</taxon>
        <taxon>Actinomycetes</taxon>
        <taxon>Kitasatosporales</taxon>
        <taxon>Streptomycetaceae</taxon>
        <taxon>Streptomyces</taxon>
    </lineage>
</organism>
<keyword evidence="2" id="KW-0812">Transmembrane</keyword>
<evidence type="ECO:0000256" key="2">
    <source>
        <dbReference type="SAM" id="Phobius"/>
    </source>
</evidence>
<dbReference type="RefSeq" id="WP_165334832.1">
    <property type="nucleotide sequence ID" value="NZ_JAAKZW010000147.1"/>
</dbReference>
<evidence type="ECO:0000313" key="4">
    <source>
        <dbReference type="Proteomes" id="UP000481109"/>
    </source>
</evidence>
<evidence type="ECO:0000256" key="1">
    <source>
        <dbReference type="SAM" id="MobiDB-lite"/>
    </source>
</evidence>
<name>A0A6G4XRF2_9ACTN</name>
<feature type="compositionally biased region" description="Low complexity" evidence="1">
    <location>
        <begin position="49"/>
        <end position="66"/>
    </location>
</feature>
<sequence length="79" mass="7791">MESSTTTQTRRLRAGLAGGLICVGSVLTMPYATAANPSEREVIAPAQDTGPASPAGATTTGHPAGSEPHAGFGPLGTTL</sequence>
<feature type="transmembrane region" description="Helical" evidence="2">
    <location>
        <begin position="12"/>
        <end position="32"/>
    </location>
</feature>
<dbReference type="EMBL" id="JAAKZW010000147">
    <property type="protein sequence ID" value="NGO79387.1"/>
    <property type="molecule type" value="Genomic_DNA"/>
</dbReference>